<protein>
    <submittedName>
        <fullName evidence="2">Uncharacterized protein</fullName>
    </submittedName>
</protein>
<evidence type="ECO:0000313" key="2">
    <source>
        <dbReference type="EMBL" id="RDX85660.1"/>
    </source>
</evidence>
<dbReference type="Proteomes" id="UP000257109">
    <property type="component" value="Unassembled WGS sequence"/>
</dbReference>
<keyword evidence="3" id="KW-1185">Reference proteome</keyword>
<dbReference type="EMBL" id="QJKJ01006736">
    <property type="protein sequence ID" value="RDX85660.1"/>
    <property type="molecule type" value="Genomic_DNA"/>
</dbReference>
<accession>A0A371G519</accession>
<sequence length="72" mass="7807">MSKLPLNSNLPTSESFGFNPILGIQLIESESSQGESKSSSEVQSSSDHSHYEGDLLMVRKLTSNMSGEETES</sequence>
<organism evidence="2 3">
    <name type="scientific">Mucuna pruriens</name>
    <name type="common">Velvet bean</name>
    <name type="synonym">Dolichos pruriens</name>
    <dbReference type="NCBI Taxonomy" id="157652"/>
    <lineage>
        <taxon>Eukaryota</taxon>
        <taxon>Viridiplantae</taxon>
        <taxon>Streptophyta</taxon>
        <taxon>Embryophyta</taxon>
        <taxon>Tracheophyta</taxon>
        <taxon>Spermatophyta</taxon>
        <taxon>Magnoliopsida</taxon>
        <taxon>eudicotyledons</taxon>
        <taxon>Gunneridae</taxon>
        <taxon>Pentapetalae</taxon>
        <taxon>rosids</taxon>
        <taxon>fabids</taxon>
        <taxon>Fabales</taxon>
        <taxon>Fabaceae</taxon>
        <taxon>Papilionoideae</taxon>
        <taxon>50 kb inversion clade</taxon>
        <taxon>NPAAA clade</taxon>
        <taxon>indigoferoid/millettioid clade</taxon>
        <taxon>Phaseoleae</taxon>
        <taxon>Mucuna</taxon>
    </lineage>
</organism>
<gene>
    <name evidence="2" type="ORF">CR513_33116</name>
</gene>
<feature type="compositionally biased region" description="Low complexity" evidence="1">
    <location>
        <begin position="28"/>
        <end position="46"/>
    </location>
</feature>
<feature type="compositionally biased region" description="Polar residues" evidence="1">
    <location>
        <begin position="61"/>
        <end position="72"/>
    </location>
</feature>
<reference evidence="2" key="1">
    <citation type="submission" date="2018-05" db="EMBL/GenBank/DDBJ databases">
        <title>Draft genome of Mucuna pruriens seed.</title>
        <authorList>
            <person name="Nnadi N.E."/>
            <person name="Vos R."/>
            <person name="Hasami M.H."/>
            <person name="Devisetty U.K."/>
            <person name="Aguiy J.C."/>
        </authorList>
    </citation>
    <scope>NUCLEOTIDE SEQUENCE [LARGE SCALE GENOMIC DNA]</scope>
    <source>
        <strain evidence="2">JCA_2017</strain>
    </source>
</reference>
<evidence type="ECO:0000256" key="1">
    <source>
        <dbReference type="SAM" id="MobiDB-lite"/>
    </source>
</evidence>
<feature type="non-terminal residue" evidence="2">
    <location>
        <position position="1"/>
    </location>
</feature>
<dbReference type="AlphaFoldDB" id="A0A371G519"/>
<name>A0A371G519_MUCPR</name>
<comment type="caution">
    <text evidence="2">The sequence shown here is derived from an EMBL/GenBank/DDBJ whole genome shotgun (WGS) entry which is preliminary data.</text>
</comment>
<feature type="region of interest" description="Disordered" evidence="1">
    <location>
        <begin position="27"/>
        <end position="72"/>
    </location>
</feature>
<proteinExistence type="predicted"/>
<evidence type="ECO:0000313" key="3">
    <source>
        <dbReference type="Proteomes" id="UP000257109"/>
    </source>
</evidence>